<reference evidence="1 2" key="1">
    <citation type="submission" date="2015-09" db="EMBL/GenBank/DDBJ databases">
        <title>Sorangium comparison.</title>
        <authorList>
            <person name="Zaburannyi N."/>
            <person name="Bunk B."/>
            <person name="Overmann J."/>
            <person name="Mueller R."/>
        </authorList>
    </citation>
    <scope>NUCLEOTIDE SEQUENCE [LARGE SCALE GENOMIC DNA]</scope>
    <source>
        <strain evidence="1 2">So ceGT47</strain>
    </source>
</reference>
<proteinExistence type="predicted"/>
<gene>
    <name evidence="1" type="ORF">SOCEGT47_038210</name>
</gene>
<dbReference type="AlphaFoldDB" id="A0A4P2Q2V0"/>
<organism evidence="1 2">
    <name type="scientific">Sorangium cellulosum</name>
    <name type="common">Polyangium cellulosum</name>
    <dbReference type="NCBI Taxonomy" id="56"/>
    <lineage>
        <taxon>Bacteria</taxon>
        <taxon>Pseudomonadati</taxon>
        <taxon>Myxococcota</taxon>
        <taxon>Polyangia</taxon>
        <taxon>Polyangiales</taxon>
        <taxon>Polyangiaceae</taxon>
        <taxon>Sorangium</taxon>
    </lineage>
</organism>
<dbReference type="EMBL" id="CP012670">
    <property type="protein sequence ID" value="AUX23298.1"/>
    <property type="molecule type" value="Genomic_DNA"/>
</dbReference>
<dbReference type="RefSeq" id="WP_165373274.1">
    <property type="nucleotide sequence ID" value="NZ_CP012670.1"/>
</dbReference>
<sequence>MPTENAMPPGAVTPSHCARRVPLTFSDRLAVSLDLRIGADAFSLPAGSIERLHVDAAIHGFSAEVVFSVSSEQAADTLFPRFTSQDLITATLAVANGNEGFADVEAPPWKLKGPVTERRLAETVAEDRAGLPVVRRRYTVRFLDPARVLWGQHRPVELHAGASMKQILEQHAAPGMQLDLAWQRLDQAQDILCVGLGADSSASFHDLVLWFLHENHGVLELDAAEGKYRLGGAKAKGGEARPLDADVIEEIRVLAPEPPRRAASVLNASTEAAVHRRDLPSDHAVIGVRRDALVRTPVQTEIDRRAALEAARLAPPEPGLEISLRRCPPAFSAPGALLTLGEELGDDIHGARKKYRVIAAELRARAEADDPDLDDETARYATSLCLRVERQGDPTPRLPPFRRPSYPVVVEGKVLSASGGDGDRTWHALEGKDDSRPRYRIHIPLWNKTVVAPFLPGHAPGHFFFPAYKDQRVLVALGFDTAEIVAYLDWAGRLAQDTQGNQIVLGKRDRDQTTVRHVYEDQKPALRVERRLGRDVETLVISEGTIRLEVKEEEGQDEAAPMHDLKPTVEAAKARIAAEVRESIGEVSGKLEGATGGATASLEAASAEVEAALEQAAATVSAKTRAAEAELQGMMASATEALQILAARVGEAKSAVLAALLT</sequence>
<evidence type="ECO:0000313" key="2">
    <source>
        <dbReference type="Proteomes" id="UP000295781"/>
    </source>
</evidence>
<dbReference type="Proteomes" id="UP000295781">
    <property type="component" value="Chromosome"/>
</dbReference>
<evidence type="ECO:0000313" key="1">
    <source>
        <dbReference type="EMBL" id="AUX23298.1"/>
    </source>
</evidence>
<name>A0A4P2Q2V0_SORCE</name>
<protein>
    <submittedName>
        <fullName evidence="1">Uncharacterized protein</fullName>
    </submittedName>
</protein>
<accession>A0A4P2Q2V0</accession>